<dbReference type="GO" id="GO:0003677">
    <property type="term" value="F:DNA binding"/>
    <property type="evidence" value="ECO:0007669"/>
    <property type="project" value="UniProtKB-UniRule"/>
</dbReference>
<dbReference type="InterPro" id="IPR036388">
    <property type="entry name" value="WH-like_DNA-bd_sf"/>
</dbReference>
<protein>
    <submittedName>
        <fullName evidence="4">Predicted ATPase</fullName>
    </submittedName>
</protein>
<dbReference type="SMART" id="SM00862">
    <property type="entry name" value="Trans_reg_C"/>
    <property type="match status" value="1"/>
</dbReference>
<dbReference type="AlphaFoldDB" id="A0A1C3WBZ7"/>
<dbReference type="GO" id="GO:0000160">
    <property type="term" value="P:phosphorelay signal transduction system"/>
    <property type="evidence" value="ECO:0007669"/>
    <property type="project" value="InterPro"/>
</dbReference>
<dbReference type="SUPFAM" id="SSF46894">
    <property type="entry name" value="C-terminal effector domain of the bipartite response regulators"/>
    <property type="match status" value="1"/>
</dbReference>
<proteinExistence type="predicted"/>
<sequence>MTVLRFGRFELDIAHRSLSESGKILNIGGRAFDILAVLVARAGQIISKDELIKAVWTTTTVDEGALRVHMVTLRKLLGDREAGRYIENIPGRGYAFVMPVQTVEDGESSSDVQPVAVPKANISSNLPRLAGRLIGRETFVEETARLVASNRLVTIAGAGGIGKTSVALAVGEILSESRPVLFVDLAALTDGRLIMPTLASLLGVTVFSDDAEPGVLRALEDSNVLLVFDNCEHLILEAASSTEDILTATPNVSILATSREPLRVSGERIRQLPSLVIPPEDATNADWSSFSAMELFIDRVMLSSDFESFDRPEDFETVASIVRRLDGIPLAIEFAASRVAHLGLVNLANSLDDPLTVLRRGRRTAPPRQQTLRATLDWSFDSLTPTEKTLFEYVAVFAGSFSSDAAFSVSGSSLSEDDFYEAFDGLFLKSFLSVSAGDGSYRLLETTRRYGLEKLDKSGQSDAIRAAHAVYCEKELQSAEADWTVLATPQWMLRYSSLINDVRAAIQWSFNNERDADFAIRLSAKSTVLWAQLGLMNEQSKVVEQALARLPGSQHVGTRIEMELRISRGGALFHVRGYPADPEALEEFDRSAEIAESLGDMPTFIRATAGRASIWVSNARYAEAIDMALKLGVRFPQMSLGSFSRMLEHGYFFHGNLKLASEHVKGSLRDAEGSLRRTLNAGVGFDQRIISRAVLIFVKFLQGDTSEAFGELDSALEEARALDYSISTCLLLFLTASPIAFLSGDHKRAGEYLDIAETLTKKHDLHRWSLWVAAYRSFISDGIQQQATEEIFHSAVGMRLEYLLVLAGVRAPLEALDRGIKGEGGWCRPELLRIKAKVLNESDPIQAQSLIEAALDEARRMEAPFWELRAANTAYELAGPNQEITARNMIKSTLDKVDGAYLTADIAKAREILDVGDL</sequence>
<feature type="domain" description="OmpR/PhoB-type" evidence="3">
    <location>
        <begin position="1"/>
        <end position="98"/>
    </location>
</feature>
<evidence type="ECO:0000256" key="1">
    <source>
        <dbReference type="ARBA" id="ARBA00023125"/>
    </source>
</evidence>
<dbReference type="InterPro" id="IPR016032">
    <property type="entry name" value="Sig_transdc_resp-reg_C-effctor"/>
</dbReference>
<reference evidence="4 5" key="1">
    <citation type="submission" date="2016-08" db="EMBL/GenBank/DDBJ databases">
        <authorList>
            <person name="Seilhamer J.J."/>
        </authorList>
    </citation>
    <scope>NUCLEOTIDE SEQUENCE [LARGE SCALE GENOMIC DNA]</scope>
    <source>
        <strain evidence="4 5">P1-7</strain>
    </source>
</reference>
<dbReference type="PRINTS" id="PR00364">
    <property type="entry name" value="DISEASERSIST"/>
</dbReference>
<keyword evidence="1 2" id="KW-0238">DNA-binding</keyword>
<evidence type="ECO:0000259" key="3">
    <source>
        <dbReference type="PROSITE" id="PS51755"/>
    </source>
</evidence>
<evidence type="ECO:0000313" key="5">
    <source>
        <dbReference type="Proteomes" id="UP000199205"/>
    </source>
</evidence>
<dbReference type="CDD" id="cd00383">
    <property type="entry name" value="trans_reg_C"/>
    <property type="match status" value="1"/>
</dbReference>
<dbReference type="InterPro" id="IPR027417">
    <property type="entry name" value="P-loop_NTPase"/>
</dbReference>
<dbReference type="PROSITE" id="PS51755">
    <property type="entry name" value="OMPR_PHOB"/>
    <property type="match status" value="1"/>
</dbReference>
<dbReference type="EMBL" id="FMAF01000010">
    <property type="protein sequence ID" value="SCB37473.1"/>
    <property type="molecule type" value="Genomic_DNA"/>
</dbReference>
<gene>
    <name evidence="4" type="ORF">GA0061101_11018</name>
</gene>
<dbReference type="InterPro" id="IPR001867">
    <property type="entry name" value="OmpR/PhoB-type_DNA-bd"/>
</dbReference>
<organism evidence="4 5">
    <name type="scientific">Rhizobium lusitanum</name>
    <dbReference type="NCBI Taxonomy" id="293958"/>
    <lineage>
        <taxon>Bacteria</taxon>
        <taxon>Pseudomonadati</taxon>
        <taxon>Pseudomonadota</taxon>
        <taxon>Alphaproteobacteria</taxon>
        <taxon>Hyphomicrobiales</taxon>
        <taxon>Rhizobiaceae</taxon>
        <taxon>Rhizobium/Agrobacterium group</taxon>
        <taxon>Rhizobium</taxon>
    </lineage>
</organism>
<dbReference type="SUPFAM" id="SSF52540">
    <property type="entry name" value="P-loop containing nucleoside triphosphate hydrolases"/>
    <property type="match status" value="1"/>
</dbReference>
<dbReference type="GO" id="GO:0006355">
    <property type="term" value="P:regulation of DNA-templated transcription"/>
    <property type="evidence" value="ECO:0007669"/>
    <property type="project" value="InterPro"/>
</dbReference>
<dbReference type="OrthoDB" id="4473689at2"/>
<evidence type="ECO:0000313" key="4">
    <source>
        <dbReference type="EMBL" id="SCB37473.1"/>
    </source>
</evidence>
<accession>A0A1C3WBZ7</accession>
<dbReference type="Gene3D" id="1.10.10.10">
    <property type="entry name" value="Winged helix-like DNA-binding domain superfamily/Winged helix DNA-binding domain"/>
    <property type="match status" value="1"/>
</dbReference>
<evidence type="ECO:0000256" key="2">
    <source>
        <dbReference type="PROSITE-ProRule" id="PRU01091"/>
    </source>
</evidence>
<dbReference type="Pfam" id="PF00486">
    <property type="entry name" value="Trans_reg_C"/>
    <property type="match status" value="1"/>
</dbReference>
<dbReference type="PANTHER" id="PTHR47691:SF3">
    <property type="entry name" value="HTH-TYPE TRANSCRIPTIONAL REGULATOR RV0890C-RELATED"/>
    <property type="match status" value="1"/>
</dbReference>
<dbReference type="Gene3D" id="3.40.50.300">
    <property type="entry name" value="P-loop containing nucleotide triphosphate hydrolases"/>
    <property type="match status" value="1"/>
</dbReference>
<name>A0A1C3WBZ7_9HYPH</name>
<feature type="DNA-binding region" description="OmpR/PhoB-type" evidence="2">
    <location>
        <begin position="1"/>
        <end position="98"/>
    </location>
</feature>
<dbReference type="RefSeq" id="WP_092574629.1">
    <property type="nucleotide sequence ID" value="NZ_FMAF01000010.1"/>
</dbReference>
<dbReference type="PANTHER" id="PTHR47691">
    <property type="entry name" value="REGULATOR-RELATED"/>
    <property type="match status" value="1"/>
</dbReference>
<dbReference type="Proteomes" id="UP000199205">
    <property type="component" value="Unassembled WGS sequence"/>
</dbReference>